<accession>A0AAN9KUK1</accession>
<dbReference type="EMBL" id="JAYMYQ010000006">
    <property type="protein sequence ID" value="KAK7323834.1"/>
    <property type="molecule type" value="Genomic_DNA"/>
</dbReference>
<evidence type="ECO:0000313" key="2">
    <source>
        <dbReference type="Proteomes" id="UP001367508"/>
    </source>
</evidence>
<sequence>MEKPVLVAHEIDLDFKFEDLDPCKWKGIKHDLKTKRVTYLNLSHHQCAENYQLTETLSTELGTSFFQIAELQPGLQLSNLLPLCVSSFELLHGSQLSLILNFQPDSASHKSILTIFYPIS</sequence>
<organism evidence="1 2">
    <name type="scientific">Canavalia gladiata</name>
    <name type="common">Sword bean</name>
    <name type="synonym">Dolichos gladiatus</name>
    <dbReference type="NCBI Taxonomy" id="3824"/>
    <lineage>
        <taxon>Eukaryota</taxon>
        <taxon>Viridiplantae</taxon>
        <taxon>Streptophyta</taxon>
        <taxon>Embryophyta</taxon>
        <taxon>Tracheophyta</taxon>
        <taxon>Spermatophyta</taxon>
        <taxon>Magnoliopsida</taxon>
        <taxon>eudicotyledons</taxon>
        <taxon>Gunneridae</taxon>
        <taxon>Pentapetalae</taxon>
        <taxon>rosids</taxon>
        <taxon>fabids</taxon>
        <taxon>Fabales</taxon>
        <taxon>Fabaceae</taxon>
        <taxon>Papilionoideae</taxon>
        <taxon>50 kb inversion clade</taxon>
        <taxon>NPAAA clade</taxon>
        <taxon>indigoferoid/millettioid clade</taxon>
        <taxon>Phaseoleae</taxon>
        <taxon>Canavalia</taxon>
    </lineage>
</organism>
<dbReference type="Proteomes" id="UP001367508">
    <property type="component" value="Unassembled WGS sequence"/>
</dbReference>
<dbReference type="AlphaFoldDB" id="A0AAN9KUK1"/>
<comment type="caution">
    <text evidence="1">The sequence shown here is derived from an EMBL/GenBank/DDBJ whole genome shotgun (WGS) entry which is preliminary data.</text>
</comment>
<reference evidence="1 2" key="1">
    <citation type="submission" date="2024-01" db="EMBL/GenBank/DDBJ databases">
        <title>The genomes of 5 underutilized Papilionoideae crops provide insights into root nodulation and disease resistanc.</title>
        <authorList>
            <person name="Jiang F."/>
        </authorList>
    </citation>
    <scope>NUCLEOTIDE SEQUENCE [LARGE SCALE GENOMIC DNA]</scope>
    <source>
        <strain evidence="1">LVBAO_FW01</strain>
        <tissue evidence="1">Leaves</tissue>
    </source>
</reference>
<proteinExistence type="predicted"/>
<name>A0AAN9KUK1_CANGL</name>
<gene>
    <name evidence="1" type="ORF">VNO77_27330</name>
</gene>
<protein>
    <submittedName>
        <fullName evidence="1">Uncharacterized protein</fullName>
    </submittedName>
</protein>
<keyword evidence="2" id="KW-1185">Reference proteome</keyword>
<evidence type="ECO:0000313" key="1">
    <source>
        <dbReference type="EMBL" id="KAK7323834.1"/>
    </source>
</evidence>